<dbReference type="EMBL" id="LAZR01011515">
    <property type="protein sequence ID" value="KKM61269.1"/>
    <property type="molecule type" value="Genomic_DNA"/>
</dbReference>
<organism evidence="1">
    <name type="scientific">marine sediment metagenome</name>
    <dbReference type="NCBI Taxonomy" id="412755"/>
    <lineage>
        <taxon>unclassified sequences</taxon>
        <taxon>metagenomes</taxon>
        <taxon>ecological metagenomes</taxon>
    </lineage>
</organism>
<protein>
    <submittedName>
        <fullName evidence="1">Uncharacterized protein</fullName>
    </submittedName>
</protein>
<dbReference type="AlphaFoldDB" id="A0A0F9IVC5"/>
<proteinExistence type="predicted"/>
<sequence length="89" mass="10399">MIKIFEEETKGLRKCLKSGIFYDLPRYFITISTDYMEIRCSKCAGVCNIEFLGLDPSFNELKINCPKCKEVHTLKCEQFEEKSKNYNSP</sequence>
<gene>
    <name evidence="1" type="ORF">LCGC14_1533470</name>
</gene>
<name>A0A0F9IVC5_9ZZZZ</name>
<comment type="caution">
    <text evidence="1">The sequence shown here is derived from an EMBL/GenBank/DDBJ whole genome shotgun (WGS) entry which is preliminary data.</text>
</comment>
<evidence type="ECO:0000313" key="1">
    <source>
        <dbReference type="EMBL" id="KKM61269.1"/>
    </source>
</evidence>
<accession>A0A0F9IVC5</accession>
<reference evidence="1" key="1">
    <citation type="journal article" date="2015" name="Nature">
        <title>Complex archaea that bridge the gap between prokaryotes and eukaryotes.</title>
        <authorList>
            <person name="Spang A."/>
            <person name="Saw J.H."/>
            <person name="Jorgensen S.L."/>
            <person name="Zaremba-Niedzwiedzka K."/>
            <person name="Martijn J."/>
            <person name="Lind A.E."/>
            <person name="van Eijk R."/>
            <person name="Schleper C."/>
            <person name="Guy L."/>
            <person name="Ettema T.J."/>
        </authorList>
    </citation>
    <scope>NUCLEOTIDE SEQUENCE</scope>
</reference>